<dbReference type="PROSITE" id="PS01047">
    <property type="entry name" value="HMA_1"/>
    <property type="match status" value="1"/>
</dbReference>
<dbReference type="Gene3D" id="3.30.70.100">
    <property type="match status" value="1"/>
</dbReference>
<keyword evidence="1" id="KW-0479">Metal-binding</keyword>
<dbReference type="Pfam" id="PF00403">
    <property type="entry name" value="HMA"/>
    <property type="match status" value="1"/>
</dbReference>
<dbReference type="OrthoDB" id="9813965at2"/>
<evidence type="ECO:0000313" key="4">
    <source>
        <dbReference type="Proteomes" id="UP000093928"/>
    </source>
</evidence>
<evidence type="ECO:0000256" key="1">
    <source>
        <dbReference type="ARBA" id="ARBA00022723"/>
    </source>
</evidence>
<dbReference type="Proteomes" id="UP000093928">
    <property type="component" value="Unassembled WGS sequence"/>
</dbReference>
<feature type="domain" description="HMA" evidence="2">
    <location>
        <begin position="2"/>
        <end position="66"/>
    </location>
</feature>
<evidence type="ECO:0000259" key="2">
    <source>
        <dbReference type="PROSITE" id="PS50846"/>
    </source>
</evidence>
<comment type="caution">
    <text evidence="3">The sequence shown here is derived from an EMBL/GenBank/DDBJ whole genome shotgun (WGS) entry which is preliminary data.</text>
</comment>
<sequence>MAEQTFSVTGLHCQGCVETITTALTALKPVSAVSIDLDTEGASAVRVSTNVELTREQVQAALKDEGNFTVVG</sequence>
<dbReference type="SUPFAM" id="SSF55008">
    <property type="entry name" value="HMA, heavy metal-associated domain"/>
    <property type="match status" value="1"/>
</dbReference>
<dbReference type="AlphaFoldDB" id="A0A1A3NK49"/>
<evidence type="ECO:0000313" key="3">
    <source>
        <dbReference type="EMBL" id="OBK22196.1"/>
    </source>
</evidence>
<dbReference type="EMBL" id="LZLS01000191">
    <property type="protein sequence ID" value="OBK22196.1"/>
    <property type="molecule type" value="Genomic_DNA"/>
</dbReference>
<reference evidence="3 4" key="1">
    <citation type="submission" date="2016-06" db="EMBL/GenBank/DDBJ databases">
        <authorList>
            <person name="Kjaerup R.B."/>
            <person name="Dalgaard T.S."/>
            <person name="Juul-Madsen H.R."/>
        </authorList>
    </citation>
    <scope>NUCLEOTIDE SEQUENCE [LARGE SCALE GENOMIC DNA]</scope>
    <source>
        <strain evidence="3 4">1165133.8</strain>
    </source>
</reference>
<dbReference type="GO" id="GO:0046872">
    <property type="term" value="F:metal ion binding"/>
    <property type="evidence" value="ECO:0007669"/>
    <property type="project" value="UniProtKB-KW"/>
</dbReference>
<accession>A0A1A3NK49</accession>
<dbReference type="PROSITE" id="PS50846">
    <property type="entry name" value="HMA_2"/>
    <property type="match status" value="1"/>
</dbReference>
<dbReference type="InterPro" id="IPR006121">
    <property type="entry name" value="HMA_dom"/>
</dbReference>
<proteinExistence type="predicted"/>
<name>A0A1A3NK49_MYCAS</name>
<gene>
    <name evidence="3" type="ORF">A5634_07890</name>
</gene>
<dbReference type="InterPro" id="IPR036163">
    <property type="entry name" value="HMA_dom_sf"/>
</dbReference>
<dbReference type="InterPro" id="IPR017969">
    <property type="entry name" value="Heavy-metal-associated_CS"/>
</dbReference>
<protein>
    <submittedName>
        <fullName evidence="3">Heavy metal transporter</fullName>
    </submittedName>
</protein>
<dbReference type="CDD" id="cd00371">
    <property type="entry name" value="HMA"/>
    <property type="match status" value="1"/>
</dbReference>
<dbReference type="RefSeq" id="WP_065146140.1">
    <property type="nucleotide sequence ID" value="NZ_LZLS01000191.1"/>
</dbReference>
<organism evidence="3 4">
    <name type="scientific">Mycobacterium asiaticum</name>
    <dbReference type="NCBI Taxonomy" id="1790"/>
    <lineage>
        <taxon>Bacteria</taxon>
        <taxon>Bacillati</taxon>
        <taxon>Actinomycetota</taxon>
        <taxon>Actinomycetes</taxon>
        <taxon>Mycobacteriales</taxon>
        <taxon>Mycobacteriaceae</taxon>
        <taxon>Mycobacterium</taxon>
    </lineage>
</organism>